<keyword evidence="5 7" id="KW-0472">Membrane</keyword>
<evidence type="ECO:0000256" key="4">
    <source>
        <dbReference type="ARBA" id="ARBA00022989"/>
    </source>
</evidence>
<comment type="subcellular location">
    <subcellularLocation>
        <location evidence="1">Cell membrane</location>
        <topology evidence="1">Single-pass membrane protein</topology>
    </subcellularLocation>
</comment>
<evidence type="ECO:0000256" key="1">
    <source>
        <dbReference type="ARBA" id="ARBA00004162"/>
    </source>
</evidence>
<feature type="domain" description="Phage shock protein PspC N-terminal" evidence="8">
    <location>
        <begin position="3"/>
        <end position="61"/>
    </location>
</feature>
<evidence type="ECO:0000256" key="3">
    <source>
        <dbReference type="ARBA" id="ARBA00022692"/>
    </source>
</evidence>
<keyword evidence="2" id="KW-1003">Cell membrane</keyword>
<feature type="transmembrane region" description="Helical" evidence="7">
    <location>
        <begin position="37"/>
        <end position="58"/>
    </location>
</feature>
<protein>
    <submittedName>
        <fullName evidence="9">Phage shock protein PspC (Stress-responsive transcriptional regulator)</fullName>
    </submittedName>
</protein>
<feature type="transmembrane region" description="Helical" evidence="7">
    <location>
        <begin position="12"/>
        <end position="31"/>
    </location>
</feature>
<name>A0ABS4G3R9_9CLOT</name>
<feature type="region of interest" description="Disordered" evidence="6">
    <location>
        <begin position="70"/>
        <end position="133"/>
    </location>
</feature>
<evidence type="ECO:0000313" key="10">
    <source>
        <dbReference type="Proteomes" id="UP001519271"/>
    </source>
</evidence>
<dbReference type="Pfam" id="PF04024">
    <property type="entry name" value="PspC"/>
    <property type="match status" value="1"/>
</dbReference>
<dbReference type="Proteomes" id="UP001519271">
    <property type="component" value="Unassembled WGS sequence"/>
</dbReference>
<evidence type="ECO:0000256" key="7">
    <source>
        <dbReference type="SAM" id="Phobius"/>
    </source>
</evidence>
<gene>
    <name evidence="9" type="ORF">J2Z34_001686</name>
</gene>
<comment type="caution">
    <text evidence="9">The sequence shown here is derived from an EMBL/GenBank/DDBJ whole genome shotgun (WGS) entry which is preliminary data.</text>
</comment>
<keyword evidence="4 7" id="KW-1133">Transmembrane helix</keyword>
<keyword evidence="3 7" id="KW-0812">Transmembrane</keyword>
<feature type="compositionally biased region" description="Basic and acidic residues" evidence="6">
    <location>
        <begin position="70"/>
        <end position="100"/>
    </location>
</feature>
<feature type="compositionally biased region" description="Basic and acidic residues" evidence="6">
    <location>
        <begin position="113"/>
        <end position="133"/>
    </location>
</feature>
<organism evidence="9 10">
    <name type="scientific">Youngiibacter multivorans</name>
    <dbReference type="NCBI Taxonomy" id="937251"/>
    <lineage>
        <taxon>Bacteria</taxon>
        <taxon>Bacillati</taxon>
        <taxon>Bacillota</taxon>
        <taxon>Clostridia</taxon>
        <taxon>Eubacteriales</taxon>
        <taxon>Clostridiaceae</taxon>
        <taxon>Youngiibacter</taxon>
    </lineage>
</organism>
<evidence type="ECO:0000259" key="8">
    <source>
        <dbReference type="Pfam" id="PF04024"/>
    </source>
</evidence>
<dbReference type="RefSeq" id="WP_209459405.1">
    <property type="nucleotide sequence ID" value="NZ_JAGGKC010000012.1"/>
</dbReference>
<accession>A0ABS4G3R9</accession>
<dbReference type="InterPro" id="IPR007168">
    <property type="entry name" value="Phageshock_PspC_N"/>
</dbReference>
<evidence type="ECO:0000256" key="6">
    <source>
        <dbReference type="SAM" id="MobiDB-lite"/>
    </source>
</evidence>
<dbReference type="InterPro" id="IPR052027">
    <property type="entry name" value="PspC"/>
</dbReference>
<reference evidence="9 10" key="1">
    <citation type="submission" date="2021-03" db="EMBL/GenBank/DDBJ databases">
        <title>Genomic Encyclopedia of Type Strains, Phase IV (KMG-IV): sequencing the most valuable type-strain genomes for metagenomic binning, comparative biology and taxonomic classification.</title>
        <authorList>
            <person name="Goeker M."/>
        </authorList>
    </citation>
    <scope>NUCLEOTIDE SEQUENCE [LARGE SCALE GENOMIC DNA]</scope>
    <source>
        <strain evidence="9 10">DSM 6139</strain>
    </source>
</reference>
<sequence length="133" mass="15294">MDRKLCKNRDRRMLSGVLAGFSDYLGIDVTILRIGFVIVAIFTELFPLLILYVILAVLMPDCDKELINERQDRSYGPEVKEDPWKRQEHSEGPRVERKNEGPAYRKAGGSYVPKDDGYGPEGYREVKEDDKVQ</sequence>
<evidence type="ECO:0000256" key="2">
    <source>
        <dbReference type="ARBA" id="ARBA00022475"/>
    </source>
</evidence>
<dbReference type="PANTHER" id="PTHR33885">
    <property type="entry name" value="PHAGE SHOCK PROTEIN C"/>
    <property type="match status" value="1"/>
</dbReference>
<dbReference type="EMBL" id="JAGGKC010000012">
    <property type="protein sequence ID" value="MBP1919198.1"/>
    <property type="molecule type" value="Genomic_DNA"/>
</dbReference>
<evidence type="ECO:0000313" key="9">
    <source>
        <dbReference type="EMBL" id="MBP1919198.1"/>
    </source>
</evidence>
<dbReference type="PANTHER" id="PTHR33885:SF3">
    <property type="entry name" value="PHAGE SHOCK PROTEIN C"/>
    <property type="match status" value="1"/>
</dbReference>
<proteinExistence type="predicted"/>
<keyword evidence="10" id="KW-1185">Reference proteome</keyword>
<evidence type="ECO:0000256" key="5">
    <source>
        <dbReference type="ARBA" id="ARBA00023136"/>
    </source>
</evidence>